<dbReference type="AlphaFoldDB" id="A0A2A7BAE9"/>
<evidence type="ECO:0000256" key="1">
    <source>
        <dbReference type="ARBA" id="ARBA00022630"/>
    </source>
</evidence>
<dbReference type="InterPro" id="IPR030664">
    <property type="entry name" value="SdhA/FrdA/AprA"/>
</dbReference>
<gene>
    <name evidence="6" type="ORF">CHR61_13200</name>
</gene>
<evidence type="ECO:0000256" key="2">
    <source>
        <dbReference type="ARBA" id="ARBA00023002"/>
    </source>
</evidence>
<sequence length="517" mass="56644">MKHTLVIVGAGLAGLSAALTAVKNGWTVKLVSSLASERAQSVMAEGGINAALNTKGEEDSPEQHYADTLTAACGLADPNAVWGMTQAAPELVHSLHRLGVQFNVTDDDELDLRNFGGQKKKRTAFAQSDTGKQLMTALIDAVRREESAGTVERFPHHKFRTLLFSRNICGGCTVQDTYTGELLRFVCDAVLIATGGPHGLFGDTTGSLANTGEVTAELFRLGVPMANLEMIQYHPTTVEQGGKRMLLSEAARGEGGRLLALRNGKPWYFMEEKYPELGNLMPRDITAREVWTVSRDYEVFLDMTELPKEVMEHKLAGLVDDCQTYLHKDIRKEPIPILPGIHYFMGGIQVDERHRTSMRNLYAAGECCAQYHGANRLGGNSLLGAIYGGQIAAETACRETVSSPNMPCAEESLLPELSPDAQMQMNRILLNALGVVRDAQTLEAGIQEIRKLSGTLPLLGCAMLESALARKESRGAHWRADYPQRNDAVYCKTTVAHWNGQHIAISFESIPERRHDL</sequence>
<keyword evidence="1" id="KW-0285">Flavoprotein</keyword>
<dbReference type="SUPFAM" id="SSF51905">
    <property type="entry name" value="FAD/NAD(P)-binding domain"/>
    <property type="match status" value="1"/>
</dbReference>
<evidence type="ECO:0000256" key="3">
    <source>
        <dbReference type="PIRSR" id="PIRSR630664-50"/>
    </source>
</evidence>
<dbReference type="GO" id="GO:0009061">
    <property type="term" value="P:anaerobic respiration"/>
    <property type="evidence" value="ECO:0007669"/>
    <property type="project" value="TreeGrafter"/>
</dbReference>
<dbReference type="Gene3D" id="3.90.700.10">
    <property type="entry name" value="Succinate dehydrogenase/fumarate reductase flavoprotein, catalytic domain"/>
    <property type="match status" value="1"/>
</dbReference>
<dbReference type="PRINTS" id="PR00368">
    <property type="entry name" value="FADPNR"/>
</dbReference>
<dbReference type="GO" id="GO:0005886">
    <property type="term" value="C:plasma membrane"/>
    <property type="evidence" value="ECO:0007669"/>
    <property type="project" value="TreeGrafter"/>
</dbReference>
<keyword evidence="2" id="KW-0560">Oxidoreductase</keyword>
<accession>A0A2A7BAE9</accession>
<reference evidence="6 7" key="1">
    <citation type="journal article" date="2017" name="Front. Microbiol.">
        <title>New Insights into the Diversity of the Genus Faecalibacterium.</title>
        <authorList>
            <person name="Benevides L."/>
            <person name="Burman S."/>
            <person name="Martin R."/>
            <person name="Robert V."/>
            <person name="Thomas M."/>
            <person name="Miquel S."/>
            <person name="Chain F."/>
            <person name="Sokol H."/>
            <person name="Bermudez-Humaran L.G."/>
            <person name="Morrison M."/>
            <person name="Langella P."/>
            <person name="Azevedo V.A."/>
            <person name="Chatel J.M."/>
            <person name="Soares S."/>
        </authorList>
    </citation>
    <scope>NUCLEOTIDE SEQUENCE [LARGE SCALE GENOMIC DNA]</scope>
    <source>
        <strain evidence="6 7">AHMP21</strain>
    </source>
</reference>
<dbReference type="GO" id="GO:0050660">
    <property type="term" value="F:flavin adenine dinucleotide binding"/>
    <property type="evidence" value="ECO:0007669"/>
    <property type="project" value="TreeGrafter"/>
</dbReference>
<evidence type="ECO:0000259" key="4">
    <source>
        <dbReference type="Pfam" id="PF00890"/>
    </source>
</evidence>
<protein>
    <submittedName>
        <fullName evidence="6">FAD-binding protein</fullName>
    </submittedName>
</protein>
<dbReference type="SUPFAM" id="SSF46977">
    <property type="entry name" value="Succinate dehydrogenase/fumarate reductase flavoprotein C-terminal domain"/>
    <property type="match status" value="1"/>
</dbReference>
<dbReference type="InterPro" id="IPR027477">
    <property type="entry name" value="Succ_DH/fumarate_Rdtase_cat_sf"/>
</dbReference>
<evidence type="ECO:0000259" key="5">
    <source>
        <dbReference type="Pfam" id="PF02910"/>
    </source>
</evidence>
<dbReference type="InterPro" id="IPR015939">
    <property type="entry name" value="Fum_Rdtase/Succ_DH_flav-like_C"/>
</dbReference>
<comment type="caution">
    <text evidence="6">The sequence shown here is derived from an EMBL/GenBank/DDBJ whole genome shotgun (WGS) entry which is preliminary data.</text>
</comment>
<dbReference type="GO" id="GO:0000104">
    <property type="term" value="F:succinate dehydrogenase activity"/>
    <property type="evidence" value="ECO:0007669"/>
    <property type="project" value="TreeGrafter"/>
</dbReference>
<dbReference type="Pfam" id="PF02910">
    <property type="entry name" value="Succ_DH_flav_C"/>
    <property type="match status" value="1"/>
</dbReference>
<dbReference type="GO" id="GO:0033765">
    <property type="term" value="F:steroid dehydrogenase activity, acting on the CH-CH group of donors"/>
    <property type="evidence" value="ECO:0007669"/>
    <property type="project" value="UniProtKB-ARBA"/>
</dbReference>
<feature type="domain" description="Fumarate reductase/succinate dehydrogenase flavoprotein-like C-terminal" evidence="5">
    <location>
        <begin position="459"/>
        <end position="508"/>
    </location>
</feature>
<dbReference type="EMBL" id="NOUW01000038">
    <property type="protein sequence ID" value="PDX88397.1"/>
    <property type="molecule type" value="Genomic_DNA"/>
</dbReference>
<dbReference type="Pfam" id="PF00890">
    <property type="entry name" value="FAD_binding_2"/>
    <property type="match status" value="1"/>
</dbReference>
<evidence type="ECO:0000313" key="7">
    <source>
        <dbReference type="Proteomes" id="UP000220438"/>
    </source>
</evidence>
<dbReference type="Gene3D" id="3.50.50.60">
    <property type="entry name" value="FAD/NAD(P)-binding domain"/>
    <property type="match status" value="1"/>
</dbReference>
<dbReference type="Proteomes" id="UP000220438">
    <property type="component" value="Unassembled WGS sequence"/>
</dbReference>
<dbReference type="Gene3D" id="1.20.58.100">
    <property type="entry name" value="Fumarate reductase/succinate dehydrogenase flavoprotein-like, C-terminal domain"/>
    <property type="match status" value="1"/>
</dbReference>
<organism evidence="6 7">
    <name type="scientific">Faecalibacterium prausnitzii</name>
    <dbReference type="NCBI Taxonomy" id="853"/>
    <lineage>
        <taxon>Bacteria</taxon>
        <taxon>Bacillati</taxon>
        <taxon>Bacillota</taxon>
        <taxon>Clostridia</taxon>
        <taxon>Eubacteriales</taxon>
        <taxon>Oscillospiraceae</taxon>
        <taxon>Faecalibacterium</taxon>
    </lineage>
</organism>
<dbReference type="GO" id="GO:0009055">
    <property type="term" value="F:electron transfer activity"/>
    <property type="evidence" value="ECO:0007669"/>
    <property type="project" value="TreeGrafter"/>
</dbReference>
<dbReference type="InterPro" id="IPR036188">
    <property type="entry name" value="FAD/NAD-bd_sf"/>
</dbReference>
<feature type="domain" description="FAD-dependent oxidoreductase 2 FAD-binding" evidence="4">
    <location>
        <begin position="5"/>
        <end position="382"/>
    </location>
</feature>
<feature type="active site" description="Proton acceptor" evidence="3">
    <location>
        <position position="283"/>
    </location>
</feature>
<dbReference type="SUPFAM" id="SSF56425">
    <property type="entry name" value="Succinate dehydrogenase/fumarate reductase flavoprotein, catalytic domain"/>
    <property type="match status" value="1"/>
</dbReference>
<dbReference type="InterPro" id="IPR003953">
    <property type="entry name" value="FAD-dep_OxRdtase_2_FAD-bd"/>
</dbReference>
<dbReference type="PANTHER" id="PTHR11632">
    <property type="entry name" value="SUCCINATE DEHYDROGENASE 2 FLAVOPROTEIN SUBUNIT"/>
    <property type="match status" value="1"/>
</dbReference>
<evidence type="ECO:0000313" key="6">
    <source>
        <dbReference type="EMBL" id="PDX88397.1"/>
    </source>
</evidence>
<dbReference type="InterPro" id="IPR037099">
    <property type="entry name" value="Fum_R/Succ_DH_flav-like_C_sf"/>
</dbReference>
<dbReference type="PANTHER" id="PTHR11632:SF53">
    <property type="entry name" value="SUCCINATE DEHYDROGENASE FLAVOPROTEIN SUBUNIT"/>
    <property type="match status" value="1"/>
</dbReference>
<name>A0A2A7BAE9_9FIRM</name>
<proteinExistence type="predicted"/>